<protein>
    <recommendedName>
        <fullName evidence="10">Alpha-1,3-glucosyltransferase</fullName>
        <ecNumber evidence="10">2.4.1.-</ecNumber>
    </recommendedName>
</protein>
<evidence type="ECO:0000256" key="1">
    <source>
        <dbReference type="ARBA" id="ARBA00004477"/>
    </source>
</evidence>
<evidence type="ECO:0000256" key="5">
    <source>
        <dbReference type="ARBA" id="ARBA00022679"/>
    </source>
</evidence>
<dbReference type="InterPro" id="IPR004856">
    <property type="entry name" value="Glyco_trans_ALG6/ALG8"/>
</dbReference>
<keyword evidence="4 10" id="KW-0328">Glycosyltransferase</keyword>
<evidence type="ECO:0000256" key="3">
    <source>
        <dbReference type="ARBA" id="ARBA00008715"/>
    </source>
</evidence>
<dbReference type="OMA" id="RVYMRAT"/>
<feature type="transmembrane region" description="Helical" evidence="10">
    <location>
        <begin position="412"/>
        <end position="431"/>
    </location>
</feature>
<dbReference type="GO" id="GO:0018279">
    <property type="term" value="P:protein N-linked glycosylation via asparagine"/>
    <property type="evidence" value="ECO:0007669"/>
    <property type="project" value="EnsemblFungi"/>
</dbReference>
<dbReference type="EMBL" id="KQ965736">
    <property type="protein sequence ID" value="KXS20139.1"/>
    <property type="molecule type" value="Genomic_DNA"/>
</dbReference>
<keyword evidence="5 10" id="KW-0808">Transferase</keyword>
<evidence type="ECO:0000256" key="8">
    <source>
        <dbReference type="ARBA" id="ARBA00022989"/>
    </source>
</evidence>
<evidence type="ECO:0000313" key="11">
    <source>
        <dbReference type="EMBL" id="KXS20139.1"/>
    </source>
</evidence>
<feature type="transmembrane region" description="Helical" evidence="10">
    <location>
        <begin position="382"/>
        <end position="400"/>
    </location>
</feature>
<dbReference type="PANTHER" id="PTHR12413">
    <property type="entry name" value="DOLICHYL GLYCOSYLTRANSFERASE"/>
    <property type="match status" value="1"/>
</dbReference>
<dbReference type="OrthoDB" id="5589195at2759"/>
<comment type="pathway">
    <text evidence="2 10">Protein modification; protein glycosylation.</text>
</comment>
<dbReference type="AlphaFoldDB" id="A0A139ATW6"/>
<feature type="transmembrane region" description="Helical" evidence="10">
    <location>
        <begin position="289"/>
        <end position="307"/>
    </location>
</feature>
<evidence type="ECO:0000256" key="2">
    <source>
        <dbReference type="ARBA" id="ARBA00004922"/>
    </source>
</evidence>
<evidence type="ECO:0000313" key="12">
    <source>
        <dbReference type="Proteomes" id="UP000070544"/>
    </source>
</evidence>
<feature type="transmembrane region" description="Helical" evidence="10">
    <location>
        <begin position="147"/>
        <end position="176"/>
    </location>
</feature>
<keyword evidence="8 10" id="KW-1133">Transmembrane helix</keyword>
<dbReference type="GO" id="GO:0005789">
    <property type="term" value="C:endoplasmic reticulum membrane"/>
    <property type="evidence" value="ECO:0007669"/>
    <property type="project" value="UniProtKB-SubCell"/>
</dbReference>
<proteinExistence type="inferred from homology"/>
<evidence type="ECO:0000256" key="9">
    <source>
        <dbReference type="ARBA" id="ARBA00023136"/>
    </source>
</evidence>
<feature type="transmembrane region" description="Helical" evidence="10">
    <location>
        <begin position="354"/>
        <end position="370"/>
    </location>
</feature>
<comment type="subcellular location">
    <subcellularLocation>
        <location evidence="1 10">Endoplasmic reticulum membrane</location>
        <topology evidence="1 10">Multi-pass membrane protein</topology>
    </subcellularLocation>
</comment>
<dbReference type="GO" id="GO:0042281">
    <property type="term" value="F:dolichyl pyrophosphate Man9GlcNAc2 alpha-1,3-glucosyltransferase activity"/>
    <property type="evidence" value="ECO:0007669"/>
    <property type="project" value="EnsemblFungi"/>
</dbReference>
<name>A0A139ATW6_GONPJ</name>
<dbReference type="EC" id="2.4.1.-" evidence="10"/>
<keyword evidence="7 10" id="KW-0256">Endoplasmic reticulum</keyword>
<keyword evidence="6 10" id="KW-0812">Transmembrane</keyword>
<gene>
    <name evidence="11" type="ORF">M427DRAFT_131538</name>
</gene>
<dbReference type="PANTHER" id="PTHR12413:SF1">
    <property type="entry name" value="DOLICHYL PYROPHOSPHATE MAN9GLCNAC2 ALPHA-1,3-GLUCOSYLTRANSFERASE"/>
    <property type="match status" value="1"/>
</dbReference>
<feature type="transmembrane region" description="Helical" evidence="10">
    <location>
        <begin position="255"/>
        <end position="277"/>
    </location>
</feature>
<evidence type="ECO:0000256" key="7">
    <source>
        <dbReference type="ARBA" id="ARBA00022824"/>
    </source>
</evidence>
<feature type="transmembrane region" description="Helical" evidence="10">
    <location>
        <begin position="188"/>
        <end position="211"/>
    </location>
</feature>
<evidence type="ECO:0000256" key="10">
    <source>
        <dbReference type="RuleBase" id="RU363110"/>
    </source>
</evidence>
<dbReference type="Proteomes" id="UP000070544">
    <property type="component" value="Unassembled WGS sequence"/>
</dbReference>
<evidence type="ECO:0000256" key="6">
    <source>
        <dbReference type="ARBA" id="ARBA00022692"/>
    </source>
</evidence>
<sequence length="445" mass="50959">MFGDFEAQRHWLEVTLHLPISQWYHHDLDYWGLDYPPVTAYHSYLLANLANTIDPSWVALLTSRGNETDNLKQFMRLTVIFSELLVYIPAVYMFVVTMVPDKHRQKALCVLLIQPALILIDNGHFQYNSVMLGFALWGITMLCNDRPGLGSIFFCIAIGFKQMALYYSLAFFAFLLGKCIWVSRTQGITLLIKLGNIVVGTFFAIFGPFIALSPFPNQILQVLSRMFPVQRGLYEDKVANVWCAISLALKLRQWFSLHTLTHLSIFVTLLACAMPMGDLLVRPPTPRRFLYSLGAISLAFFLFSFQVHEKSILLPILPVCLIMVTGDDDDWQFGTWFVNIATFSMYHPLLKKDGLTLPYLSLLIIWNLFCYQNTSKHLLRKLSSITYTMATFIHLVDWIFPPPTRYPDLFTMLSVIVSCGSFIMALIWLWSRQLGLGAANKNKVM</sequence>
<keyword evidence="12" id="KW-1185">Reference proteome</keyword>
<dbReference type="UniPathway" id="UPA00378"/>
<reference evidence="11 12" key="1">
    <citation type="journal article" date="2015" name="Genome Biol. Evol.">
        <title>Phylogenomic analyses indicate that early fungi evolved digesting cell walls of algal ancestors of land plants.</title>
        <authorList>
            <person name="Chang Y."/>
            <person name="Wang S."/>
            <person name="Sekimoto S."/>
            <person name="Aerts A.L."/>
            <person name="Choi C."/>
            <person name="Clum A."/>
            <person name="LaButti K.M."/>
            <person name="Lindquist E.A."/>
            <person name="Yee Ngan C."/>
            <person name="Ohm R.A."/>
            <person name="Salamov A.A."/>
            <person name="Grigoriev I.V."/>
            <person name="Spatafora J.W."/>
            <person name="Berbee M.L."/>
        </authorList>
    </citation>
    <scope>NUCLEOTIDE SEQUENCE [LARGE SCALE GENOMIC DNA]</scope>
    <source>
        <strain evidence="11 12">JEL478</strain>
    </source>
</reference>
<dbReference type="Pfam" id="PF03155">
    <property type="entry name" value="Alg6_Alg8"/>
    <property type="match status" value="1"/>
</dbReference>
<comment type="similarity">
    <text evidence="3 10">Belongs to the ALG6/ALG8 glucosyltransferase family.</text>
</comment>
<evidence type="ECO:0000256" key="4">
    <source>
        <dbReference type="ARBA" id="ARBA00022676"/>
    </source>
</evidence>
<feature type="transmembrane region" description="Helical" evidence="10">
    <location>
        <begin position="74"/>
        <end position="95"/>
    </location>
</feature>
<dbReference type="STRING" id="1344416.A0A139ATW6"/>
<accession>A0A139ATW6</accession>
<keyword evidence="9 10" id="KW-0472">Membrane</keyword>
<dbReference type="GO" id="GO:0009060">
    <property type="term" value="P:aerobic respiration"/>
    <property type="evidence" value="ECO:0007669"/>
    <property type="project" value="EnsemblFungi"/>
</dbReference>
<organism evidence="11 12">
    <name type="scientific">Gonapodya prolifera (strain JEL478)</name>
    <name type="common">Monoblepharis prolifera</name>
    <dbReference type="NCBI Taxonomy" id="1344416"/>
    <lineage>
        <taxon>Eukaryota</taxon>
        <taxon>Fungi</taxon>
        <taxon>Fungi incertae sedis</taxon>
        <taxon>Chytridiomycota</taxon>
        <taxon>Chytridiomycota incertae sedis</taxon>
        <taxon>Monoblepharidomycetes</taxon>
        <taxon>Monoblepharidales</taxon>
        <taxon>Gonapodyaceae</taxon>
        <taxon>Gonapodya</taxon>
    </lineage>
</organism>